<dbReference type="AlphaFoldDB" id="A0A3R9EES7"/>
<dbReference type="OrthoDB" id="190426at2"/>
<dbReference type="Pfam" id="PF13030">
    <property type="entry name" value="DUF3891"/>
    <property type="match status" value="1"/>
</dbReference>
<evidence type="ECO:0000313" key="1">
    <source>
        <dbReference type="EMBL" id="RSD28762.1"/>
    </source>
</evidence>
<accession>A0A3R9EES7</accession>
<dbReference type="Proteomes" id="UP000279911">
    <property type="component" value="Unassembled WGS sequence"/>
</dbReference>
<dbReference type="EMBL" id="RSFW01000006">
    <property type="protein sequence ID" value="RSD28762.1"/>
    <property type="molecule type" value="Genomic_DNA"/>
</dbReference>
<comment type="caution">
    <text evidence="1">The sequence shown here is derived from an EMBL/GenBank/DDBJ whole genome shotgun (WGS) entry which is preliminary data.</text>
</comment>
<name>A0A3R9EES7_9BACI</name>
<reference evidence="2" key="1">
    <citation type="submission" date="2018-12" db="EMBL/GenBank/DDBJ databases">
        <title>Bacillus chawlae sp. nov., Bacillus glennii sp. nov., and Bacillus saganii sp. nov. Isolated from the Vehicle Assembly Building at Kennedy Space Center where the Viking Spacecraft were Assembled.</title>
        <authorList>
            <person name="Seuylemezian A."/>
            <person name="Vaishampayan P."/>
        </authorList>
    </citation>
    <scope>NUCLEOTIDE SEQUENCE [LARGE SCALE GENOMIC DNA]</scope>
    <source>
        <strain evidence="2">DSM 13966</strain>
    </source>
</reference>
<dbReference type="InterPro" id="IPR024992">
    <property type="entry name" value="DUF3891"/>
</dbReference>
<protein>
    <submittedName>
        <fullName evidence="1">DUF3891 family protein</fullName>
    </submittedName>
</protein>
<proteinExistence type="predicted"/>
<evidence type="ECO:0000313" key="2">
    <source>
        <dbReference type="Proteomes" id="UP000279911"/>
    </source>
</evidence>
<sequence>MKMIVYERIDEFVMVAQHDHAAVSQDAALAWRDDYFTGIERKKEVVLAVREHDRCWIEPDKTPLWNKKKQQPYSFMDYPGRPKLHFYKEGIDETVHINQYAGLLCSLHYASFLKDATSEIGKNFWNEENSKQAKLIIDLGIKNDQEALEELNFHLDLLKFCDNLSLYICLNEPGTPKQHEHYFYKNGIPQKFSFAHNKPIMPVWVDQKTVSLSVSPFVNSLHVSLPYRAVKKELIQKYGLVAAYKASPVLMREVTFI</sequence>
<gene>
    <name evidence="1" type="ORF">EJA10_04105</name>
</gene>
<organism evidence="1 2">
    <name type="scientific">Mesobacillus subterraneus</name>
    <dbReference type="NCBI Taxonomy" id="285983"/>
    <lineage>
        <taxon>Bacteria</taxon>
        <taxon>Bacillati</taxon>
        <taxon>Bacillota</taxon>
        <taxon>Bacilli</taxon>
        <taxon>Bacillales</taxon>
        <taxon>Bacillaceae</taxon>
        <taxon>Mesobacillus</taxon>
    </lineage>
</organism>